<organism evidence="1 2">
    <name type="scientific">Austropuccinia psidii MF-1</name>
    <dbReference type="NCBI Taxonomy" id="1389203"/>
    <lineage>
        <taxon>Eukaryota</taxon>
        <taxon>Fungi</taxon>
        <taxon>Dikarya</taxon>
        <taxon>Basidiomycota</taxon>
        <taxon>Pucciniomycotina</taxon>
        <taxon>Pucciniomycetes</taxon>
        <taxon>Pucciniales</taxon>
        <taxon>Sphaerophragmiaceae</taxon>
        <taxon>Austropuccinia</taxon>
    </lineage>
</organism>
<dbReference type="OrthoDB" id="2504905at2759"/>
<evidence type="ECO:0000313" key="1">
    <source>
        <dbReference type="EMBL" id="MBW0494953.1"/>
    </source>
</evidence>
<evidence type="ECO:0000313" key="2">
    <source>
        <dbReference type="Proteomes" id="UP000765509"/>
    </source>
</evidence>
<protein>
    <submittedName>
        <fullName evidence="1">Uncharacterized protein</fullName>
    </submittedName>
</protein>
<reference evidence="1" key="1">
    <citation type="submission" date="2021-03" db="EMBL/GenBank/DDBJ databases">
        <title>Draft genome sequence of rust myrtle Austropuccinia psidii MF-1, a brazilian biotype.</title>
        <authorList>
            <person name="Quecine M.C."/>
            <person name="Pachon D.M.R."/>
            <person name="Bonatelli M.L."/>
            <person name="Correr F.H."/>
            <person name="Franceschini L.M."/>
            <person name="Leite T.F."/>
            <person name="Margarido G.R.A."/>
            <person name="Almeida C.A."/>
            <person name="Ferrarezi J.A."/>
            <person name="Labate C.A."/>
        </authorList>
    </citation>
    <scope>NUCLEOTIDE SEQUENCE</scope>
    <source>
        <strain evidence="1">MF-1</strain>
    </source>
</reference>
<dbReference type="Proteomes" id="UP000765509">
    <property type="component" value="Unassembled WGS sequence"/>
</dbReference>
<dbReference type="EMBL" id="AVOT02012842">
    <property type="protein sequence ID" value="MBW0494953.1"/>
    <property type="molecule type" value="Genomic_DNA"/>
</dbReference>
<accession>A0A9Q3D5Y7</accession>
<proteinExistence type="predicted"/>
<gene>
    <name evidence="1" type="ORF">O181_034668</name>
</gene>
<comment type="caution">
    <text evidence="1">The sequence shown here is derived from an EMBL/GenBank/DDBJ whole genome shotgun (WGS) entry which is preliminary data.</text>
</comment>
<sequence length="99" mass="11000">MDIGEGAAAAILLMSIGQDSSLTGLVQTLYYATPFNLEQITNRLLIEDSRRTKKITDSSLYLSQSKPLYRPPQPPMAIQGHILQGLTWKTNLRYSSIST</sequence>
<keyword evidence="2" id="KW-1185">Reference proteome</keyword>
<dbReference type="AlphaFoldDB" id="A0A9Q3D5Y7"/>
<name>A0A9Q3D5Y7_9BASI</name>